<dbReference type="InterPro" id="IPR003156">
    <property type="entry name" value="DHHA1_dom"/>
</dbReference>
<name>A0ABR7Y4Y8_9SPHI</name>
<organism evidence="2 3">
    <name type="scientific">Sphingobacterium arenae</name>
    <dbReference type="NCBI Taxonomy" id="1280598"/>
    <lineage>
        <taxon>Bacteria</taxon>
        <taxon>Pseudomonadati</taxon>
        <taxon>Bacteroidota</taxon>
        <taxon>Sphingobacteriia</taxon>
        <taxon>Sphingobacteriales</taxon>
        <taxon>Sphingobacteriaceae</taxon>
        <taxon>Sphingobacterium</taxon>
    </lineage>
</organism>
<proteinExistence type="predicted"/>
<dbReference type="Proteomes" id="UP000606494">
    <property type="component" value="Unassembled WGS sequence"/>
</dbReference>
<evidence type="ECO:0000313" key="3">
    <source>
        <dbReference type="Proteomes" id="UP000606494"/>
    </source>
</evidence>
<gene>
    <name evidence="2" type="ORF">H8B17_12250</name>
</gene>
<evidence type="ECO:0000313" key="2">
    <source>
        <dbReference type="EMBL" id="MBD1426357.1"/>
    </source>
</evidence>
<protein>
    <submittedName>
        <fullName evidence="2">Alanine--tRNA ligase</fullName>
    </submittedName>
</protein>
<comment type="caution">
    <text evidence="2">The sequence shown here is derived from an EMBL/GenBank/DDBJ whole genome shotgun (WGS) entry which is preliminary data.</text>
</comment>
<feature type="non-terminal residue" evidence="2">
    <location>
        <position position="1"/>
    </location>
</feature>
<reference evidence="2 3" key="1">
    <citation type="submission" date="2020-08" db="EMBL/GenBank/DDBJ databases">
        <title>Sphingobacterium sp. DN00404 isolated from aquaculture water.</title>
        <authorList>
            <person name="Zhang M."/>
        </authorList>
    </citation>
    <scope>NUCLEOTIDE SEQUENCE [LARGE SCALE GENOMIC DNA]</scope>
    <source>
        <strain evidence="2 3">KCTC 32294</strain>
    </source>
</reference>
<evidence type="ECO:0000259" key="1">
    <source>
        <dbReference type="Pfam" id="PF02272"/>
    </source>
</evidence>
<dbReference type="Pfam" id="PF02272">
    <property type="entry name" value="DHHA1"/>
    <property type="match status" value="1"/>
</dbReference>
<dbReference type="EMBL" id="JACNYK010000002">
    <property type="protein sequence ID" value="MBD1426357.1"/>
    <property type="molecule type" value="Genomic_DNA"/>
</dbReference>
<feature type="domain" description="DHHA1" evidence="1">
    <location>
        <begin position="9"/>
        <end position="109"/>
    </location>
</feature>
<accession>A0ABR7Y4Y8</accession>
<keyword evidence="2" id="KW-0436">Ligase</keyword>
<sequence>QLDGVNFLSLIVDLPNTDAVKTLAYALKGGLENAFVVLGADIDGKPSLTVMISDQLAKERGWNAGAIVKDLAKDIQGGGGGQPFFATAGGKLVEGLPKAIARAKDFVKK</sequence>
<keyword evidence="3" id="KW-1185">Reference proteome</keyword>
<dbReference type="GO" id="GO:0016874">
    <property type="term" value="F:ligase activity"/>
    <property type="evidence" value="ECO:0007669"/>
    <property type="project" value="UniProtKB-KW"/>
</dbReference>
<dbReference type="Gene3D" id="3.10.310.40">
    <property type="match status" value="1"/>
</dbReference>
<dbReference type="RefSeq" id="WP_223816515.1">
    <property type="nucleotide sequence ID" value="NZ_JACNYK010000002.1"/>
</dbReference>